<reference evidence="2 3" key="1">
    <citation type="journal article" date="2021" name="Sci. Rep.">
        <title>The distribution of antibiotic resistance genes in chicken gut microbiota commensals.</title>
        <authorList>
            <person name="Juricova H."/>
            <person name="Matiasovicova J."/>
            <person name="Kubasova T."/>
            <person name="Cejkova D."/>
            <person name="Rychlik I."/>
        </authorList>
    </citation>
    <scope>NUCLEOTIDE SEQUENCE [LARGE SCALE GENOMIC DNA]</scope>
    <source>
        <strain evidence="2 3">An794</strain>
    </source>
</reference>
<keyword evidence="1" id="KW-0472">Membrane</keyword>
<proteinExistence type="predicted"/>
<evidence type="ECO:0000256" key="1">
    <source>
        <dbReference type="SAM" id="Phobius"/>
    </source>
</evidence>
<protein>
    <submittedName>
        <fullName evidence="2">Uncharacterized protein</fullName>
    </submittedName>
</protein>
<sequence length="140" mass="13834">MSPVQKSLKMLSLVVMALGLLQLVGGVLMLAAPDVGALLCVRVSADMAAGAVSDGLLGAANIVAGLLGLYAGASGSIAANRPRSAAGFKRAGILLVVICVLVVALGLVAGRLSWLVLVLAVLGVCACVAAVRASEEAADR</sequence>
<evidence type="ECO:0000313" key="2">
    <source>
        <dbReference type="EMBL" id="MBM6775579.1"/>
    </source>
</evidence>
<name>A0ABS2F4X3_9ACTN</name>
<feature type="transmembrane region" description="Helical" evidence="1">
    <location>
        <begin position="55"/>
        <end position="79"/>
    </location>
</feature>
<keyword evidence="1" id="KW-1133">Transmembrane helix</keyword>
<evidence type="ECO:0000313" key="3">
    <source>
        <dbReference type="Proteomes" id="UP000712527"/>
    </source>
</evidence>
<dbReference type="Proteomes" id="UP000712527">
    <property type="component" value="Unassembled WGS sequence"/>
</dbReference>
<feature type="transmembrane region" description="Helical" evidence="1">
    <location>
        <begin position="114"/>
        <end position="133"/>
    </location>
</feature>
<feature type="transmembrane region" description="Helical" evidence="1">
    <location>
        <begin position="91"/>
        <end position="108"/>
    </location>
</feature>
<comment type="caution">
    <text evidence="2">The sequence shown here is derived from an EMBL/GenBank/DDBJ whole genome shotgun (WGS) entry which is preliminary data.</text>
</comment>
<dbReference type="EMBL" id="JACSNQ010000025">
    <property type="protein sequence ID" value="MBM6775579.1"/>
    <property type="molecule type" value="Genomic_DNA"/>
</dbReference>
<accession>A0ABS2F4X3</accession>
<keyword evidence="3" id="KW-1185">Reference proteome</keyword>
<organism evidence="2 3">
    <name type="scientific">Olsenella profusa</name>
    <dbReference type="NCBI Taxonomy" id="138595"/>
    <lineage>
        <taxon>Bacteria</taxon>
        <taxon>Bacillati</taxon>
        <taxon>Actinomycetota</taxon>
        <taxon>Coriobacteriia</taxon>
        <taxon>Coriobacteriales</taxon>
        <taxon>Atopobiaceae</taxon>
        <taxon>Olsenella</taxon>
    </lineage>
</organism>
<keyword evidence="1" id="KW-0812">Transmembrane</keyword>
<dbReference type="RefSeq" id="WP_204793911.1">
    <property type="nucleotide sequence ID" value="NZ_JACSNQ010000025.1"/>
</dbReference>
<gene>
    <name evidence="2" type="ORF">H9X80_08520</name>
</gene>